<name>A0ABP7I1Z7_9ACTN</name>
<dbReference type="InterPro" id="IPR050250">
    <property type="entry name" value="Macrolide_Exporter_MacB"/>
</dbReference>
<dbReference type="Proteomes" id="UP001501821">
    <property type="component" value="Unassembled WGS sequence"/>
</dbReference>
<dbReference type="RefSeq" id="WP_344772809.1">
    <property type="nucleotide sequence ID" value="NZ_BAABAH010000002.1"/>
</dbReference>
<dbReference type="EMBL" id="BAABAH010000002">
    <property type="protein sequence ID" value="GAA3808723.1"/>
    <property type="molecule type" value="Genomic_DNA"/>
</dbReference>
<accession>A0ABP7I1Z7</accession>
<comment type="subcellular location">
    <subcellularLocation>
        <location evidence="1">Cell membrane</location>
        <topology evidence="1">Multi-pass membrane protein</topology>
    </subcellularLocation>
</comment>
<feature type="transmembrane region" description="Helical" evidence="7">
    <location>
        <begin position="183"/>
        <end position="203"/>
    </location>
</feature>
<feature type="transmembrane region" description="Helical" evidence="7">
    <location>
        <begin position="85"/>
        <end position="104"/>
    </location>
</feature>
<evidence type="ECO:0000313" key="10">
    <source>
        <dbReference type="Proteomes" id="UP001501821"/>
    </source>
</evidence>
<evidence type="ECO:0000256" key="4">
    <source>
        <dbReference type="ARBA" id="ARBA00022989"/>
    </source>
</evidence>
<keyword evidence="4 7" id="KW-1133">Transmembrane helix</keyword>
<evidence type="ECO:0000256" key="6">
    <source>
        <dbReference type="ARBA" id="ARBA00038076"/>
    </source>
</evidence>
<feature type="transmembrane region" description="Helical" evidence="7">
    <location>
        <begin position="223"/>
        <end position="243"/>
    </location>
</feature>
<evidence type="ECO:0000256" key="1">
    <source>
        <dbReference type="ARBA" id="ARBA00004651"/>
    </source>
</evidence>
<feature type="transmembrane region" description="Helical" evidence="7">
    <location>
        <begin position="124"/>
        <end position="148"/>
    </location>
</feature>
<evidence type="ECO:0000256" key="5">
    <source>
        <dbReference type="ARBA" id="ARBA00023136"/>
    </source>
</evidence>
<keyword evidence="2" id="KW-1003">Cell membrane</keyword>
<feature type="transmembrane region" description="Helical" evidence="7">
    <location>
        <begin position="28"/>
        <end position="49"/>
    </location>
</feature>
<evidence type="ECO:0000259" key="8">
    <source>
        <dbReference type="Pfam" id="PF02687"/>
    </source>
</evidence>
<reference evidence="10" key="1">
    <citation type="journal article" date="2019" name="Int. J. Syst. Evol. Microbiol.">
        <title>The Global Catalogue of Microorganisms (GCM) 10K type strain sequencing project: providing services to taxonomists for standard genome sequencing and annotation.</title>
        <authorList>
            <consortium name="The Broad Institute Genomics Platform"/>
            <consortium name="The Broad Institute Genome Sequencing Center for Infectious Disease"/>
            <person name="Wu L."/>
            <person name="Ma J."/>
        </authorList>
    </citation>
    <scope>NUCLEOTIDE SEQUENCE [LARGE SCALE GENOMIC DNA]</scope>
    <source>
        <strain evidence="10">JCM 16953</strain>
    </source>
</reference>
<evidence type="ECO:0000256" key="3">
    <source>
        <dbReference type="ARBA" id="ARBA00022692"/>
    </source>
</evidence>
<dbReference type="InterPro" id="IPR003838">
    <property type="entry name" value="ABC3_permease_C"/>
</dbReference>
<organism evidence="9 10">
    <name type="scientific">Nocardioides panacisoli</name>
    <dbReference type="NCBI Taxonomy" id="627624"/>
    <lineage>
        <taxon>Bacteria</taxon>
        <taxon>Bacillati</taxon>
        <taxon>Actinomycetota</taxon>
        <taxon>Actinomycetes</taxon>
        <taxon>Propionibacteriales</taxon>
        <taxon>Nocardioidaceae</taxon>
        <taxon>Nocardioides</taxon>
    </lineage>
</organism>
<dbReference type="PANTHER" id="PTHR30572:SF4">
    <property type="entry name" value="ABC TRANSPORTER PERMEASE YTRF"/>
    <property type="match status" value="1"/>
</dbReference>
<dbReference type="PANTHER" id="PTHR30572">
    <property type="entry name" value="MEMBRANE COMPONENT OF TRANSPORTER-RELATED"/>
    <property type="match status" value="1"/>
</dbReference>
<dbReference type="Pfam" id="PF02687">
    <property type="entry name" value="FtsX"/>
    <property type="match status" value="1"/>
</dbReference>
<evidence type="ECO:0000256" key="7">
    <source>
        <dbReference type="SAM" id="Phobius"/>
    </source>
</evidence>
<evidence type="ECO:0000256" key="2">
    <source>
        <dbReference type="ARBA" id="ARBA00022475"/>
    </source>
</evidence>
<feature type="domain" description="ABC3 transporter permease C-terminal" evidence="8">
    <location>
        <begin position="134"/>
        <end position="250"/>
    </location>
</feature>
<protein>
    <recommendedName>
        <fullName evidence="8">ABC3 transporter permease C-terminal domain-containing protein</fullName>
    </recommendedName>
</protein>
<keyword evidence="10" id="KW-1185">Reference proteome</keyword>
<proteinExistence type="inferred from homology"/>
<comment type="caution">
    <text evidence="9">The sequence shown here is derived from an EMBL/GenBank/DDBJ whole genome shotgun (WGS) entry which is preliminary data.</text>
</comment>
<sequence length="260" mass="26223">MAVIGAGVALLLGSVLIGESRATASGFIVAFLGAATSGAGLLLGARLVIPAAVAGLGRALGDSPPSRIARRNAVKNPLRTTRTTMGLVIGVTLVTTFAAGTDALRRSVASWTQGPADRQASLSALSTVTAVLVVVILFSAVIAAVGFVSTMSLTVIERTREIGVLRALGFTSTQVRQMVVREAAALACSAIALGVVLGIVFGSVGAQSIVGGHNQGFVWGRPWIVLATIVAAAAALVLVASVAPARRAVRVLPVEALRTA</sequence>
<evidence type="ECO:0000313" key="9">
    <source>
        <dbReference type="EMBL" id="GAA3808723.1"/>
    </source>
</evidence>
<comment type="similarity">
    <text evidence="6">Belongs to the ABC-4 integral membrane protein family.</text>
</comment>
<keyword evidence="5 7" id="KW-0472">Membrane</keyword>
<gene>
    <name evidence="9" type="ORF">GCM10022242_09470</name>
</gene>
<keyword evidence="3 7" id="KW-0812">Transmembrane</keyword>